<dbReference type="GO" id="GO:0005886">
    <property type="term" value="C:plasma membrane"/>
    <property type="evidence" value="ECO:0007669"/>
    <property type="project" value="UniProtKB-SubCell"/>
</dbReference>
<dbReference type="AlphaFoldDB" id="A0A0D0SPN6"/>
<dbReference type="GO" id="GO:0016887">
    <property type="term" value="F:ATP hydrolysis activity"/>
    <property type="evidence" value="ECO:0007669"/>
    <property type="project" value="InterPro"/>
</dbReference>
<dbReference type="InterPro" id="IPR027417">
    <property type="entry name" value="P-loop_NTPase"/>
</dbReference>
<evidence type="ECO:0000259" key="5">
    <source>
        <dbReference type="PROSITE" id="PS50893"/>
    </source>
</evidence>
<evidence type="ECO:0000313" key="8">
    <source>
        <dbReference type="Proteomes" id="UP000255277"/>
    </source>
</evidence>
<dbReference type="PROSITE" id="PS00211">
    <property type="entry name" value="ABC_TRANSPORTER_1"/>
    <property type="match status" value="1"/>
</dbReference>
<dbReference type="PANTHER" id="PTHR43423">
    <property type="entry name" value="ABC TRANSPORTER I FAMILY MEMBER 17"/>
    <property type="match status" value="1"/>
</dbReference>
<protein>
    <submittedName>
        <fullName evidence="6">ABC transporter ATP-binding protein</fullName>
    </submittedName>
    <submittedName>
        <fullName evidence="7">ABC transporter ATPase</fullName>
    </submittedName>
</protein>
<dbReference type="SMART" id="SM00382">
    <property type="entry name" value="AAA"/>
    <property type="match status" value="1"/>
</dbReference>
<dbReference type="Gene3D" id="3.40.50.300">
    <property type="entry name" value="P-loop containing nucleotide triphosphate hydrolases"/>
    <property type="match status" value="1"/>
</dbReference>
<dbReference type="EMBL" id="UHDK01000001">
    <property type="protein sequence ID" value="SUM34827.1"/>
    <property type="molecule type" value="Genomic_DNA"/>
</dbReference>
<evidence type="ECO:0000256" key="4">
    <source>
        <dbReference type="ARBA" id="ARBA00022840"/>
    </source>
</evidence>
<dbReference type="OrthoDB" id="9785080at2"/>
<dbReference type="CDD" id="cd03225">
    <property type="entry name" value="ABC_cobalt_CbiO_domain1"/>
    <property type="match status" value="1"/>
</dbReference>
<dbReference type="InterPro" id="IPR003593">
    <property type="entry name" value="AAA+_ATPase"/>
</dbReference>
<dbReference type="EMBL" id="BKAX01000004">
    <property type="protein sequence ID" value="GEQ05883.1"/>
    <property type="molecule type" value="Genomic_DNA"/>
</dbReference>
<dbReference type="PANTHER" id="PTHR43423:SF1">
    <property type="entry name" value="ABC TRANSPORTER I FAMILY MEMBER 17"/>
    <property type="match status" value="1"/>
</dbReference>
<keyword evidence="4 6" id="KW-0067">ATP-binding</keyword>
<dbReference type="SUPFAM" id="SSF52540">
    <property type="entry name" value="P-loop containing nucleoside triphosphate hydrolases"/>
    <property type="match status" value="1"/>
</dbReference>
<dbReference type="InterPro" id="IPR003439">
    <property type="entry name" value="ABC_transporter-like_ATP-bd"/>
</dbReference>
<reference evidence="6 9" key="2">
    <citation type="submission" date="2019-07" db="EMBL/GenBank/DDBJ databases">
        <title>Whole genome shotgun sequence of Staphylococcus gallinarum NBRC 109767.</title>
        <authorList>
            <person name="Hosoyama A."/>
            <person name="Uohara A."/>
            <person name="Ohji S."/>
            <person name="Ichikawa N."/>
        </authorList>
    </citation>
    <scope>NUCLEOTIDE SEQUENCE [LARGE SCALE GENOMIC DNA]</scope>
    <source>
        <strain evidence="6 9">NBRC 109767</strain>
    </source>
</reference>
<evidence type="ECO:0000256" key="2">
    <source>
        <dbReference type="ARBA" id="ARBA00022448"/>
    </source>
</evidence>
<dbReference type="Pfam" id="PF00005">
    <property type="entry name" value="ABC_tran"/>
    <property type="match status" value="1"/>
</dbReference>
<dbReference type="Proteomes" id="UP000321057">
    <property type="component" value="Unassembled WGS sequence"/>
</dbReference>
<dbReference type="STRING" id="1293.SH09_08490"/>
<feature type="domain" description="ABC transporter" evidence="5">
    <location>
        <begin position="2"/>
        <end position="214"/>
    </location>
</feature>
<organism evidence="7 8">
    <name type="scientific">Staphylococcus gallinarum</name>
    <dbReference type="NCBI Taxonomy" id="1293"/>
    <lineage>
        <taxon>Bacteria</taxon>
        <taxon>Bacillati</taxon>
        <taxon>Bacillota</taxon>
        <taxon>Bacilli</taxon>
        <taxon>Bacillales</taxon>
        <taxon>Staphylococcaceae</taxon>
        <taxon>Staphylococcus</taxon>
    </lineage>
</organism>
<keyword evidence="2" id="KW-0813">Transport</keyword>
<dbReference type="GO" id="GO:0005524">
    <property type="term" value="F:ATP binding"/>
    <property type="evidence" value="ECO:0007669"/>
    <property type="project" value="UniProtKB-KW"/>
</dbReference>
<comment type="subcellular location">
    <subcellularLocation>
        <location evidence="1">Cell membrane</location>
        <topology evidence="1">Peripheral membrane protein</topology>
    </subcellularLocation>
</comment>
<dbReference type="InterPro" id="IPR017871">
    <property type="entry name" value="ABC_transporter-like_CS"/>
</dbReference>
<evidence type="ECO:0000256" key="1">
    <source>
        <dbReference type="ARBA" id="ARBA00004202"/>
    </source>
</evidence>
<keyword evidence="9" id="KW-1185">Reference proteome</keyword>
<dbReference type="Proteomes" id="UP000255277">
    <property type="component" value="Unassembled WGS sequence"/>
</dbReference>
<dbReference type="RefSeq" id="WP_042739225.1">
    <property type="nucleotide sequence ID" value="NZ_BKAX01000004.1"/>
</dbReference>
<reference evidence="7 8" key="1">
    <citation type="submission" date="2018-06" db="EMBL/GenBank/DDBJ databases">
        <authorList>
            <consortium name="Pathogen Informatics"/>
            <person name="Doyle S."/>
        </authorList>
    </citation>
    <scope>NUCLEOTIDE SEQUENCE [LARGE SCALE GENOMIC DNA]</scope>
    <source>
        <strain evidence="7 8">NCTC12195</strain>
    </source>
</reference>
<gene>
    <name evidence="7" type="primary">ybbL</name>
    <name evidence="7" type="ORF">NCTC12195_04354</name>
    <name evidence="6" type="ORF">SGA02_17110</name>
</gene>
<accession>A0A0D0SPN6</accession>
<name>A0A0D0SPN6_STAGA</name>
<evidence type="ECO:0000313" key="6">
    <source>
        <dbReference type="EMBL" id="GEQ05883.1"/>
    </source>
</evidence>
<keyword evidence="3" id="KW-0547">Nucleotide-binding</keyword>
<evidence type="ECO:0000256" key="3">
    <source>
        <dbReference type="ARBA" id="ARBA00022741"/>
    </source>
</evidence>
<dbReference type="InterPro" id="IPR015856">
    <property type="entry name" value="ABC_transpr_CbiO/EcfA_su"/>
</dbReference>
<sequence length="216" mass="24710">MLEIKDVSYKVDNRTILSDINLTINKGDTIAIIGPSGSGKSTLFRLISNLISPTQGALYYQQQNYEQINPESLRMDVSYLLQQSDLFETTIADNLAFSAQVRDEHFDKKRAKQLLKAVGLDHYKLDAKVQRLSGGERQRITIARQLMYLPKVLLLDEATSALDTQNRNRVEELIFSLAKQGVAILWITHSKDQSLRRFNKRLHLVDGHIEKEEVLR</sequence>
<proteinExistence type="predicted"/>
<dbReference type="GO" id="GO:0022857">
    <property type="term" value="F:transmembrane transporter activity"/>
    <property type="evidence" value="ECO:0007669"/>
    <property type="project" value="UniProtKB-ARBA"/>
</dbReference>
<evidence type="ECO:0000313" key="9">
    <source>
        <dbReference type="Proteomes" id="UP000321057"/>
    </source>
</evidence>
<evidence type="ECO:0000313" key="7">
    <source>
        <dbReference type="EMBL" id="SUM34827.1"/>
    </source>
</evidence>
<dbReference type="PROSITE" id="PS50893">
    <property type="entry name" value="ABC_TRANSPORTER_2"/>
    <property type="match status" value="1"/>
</dbReference>